<dbReference type="InterPro" id="IPR036179">
    <property type="entry name" value="Ig-like_dom_sf"/>
</dbReference>
<dbReference type="WBParaSite" id="HNAJ_0001366301-mRNA-1">
    <property type="protein sequence ID" value="HNAJ_0001366301-mRNA-1"/>
    <property type="gene ID" value="HNAJ_0001366301"/>
</dbReference>
<dbReference type="InterPro" id="IPR007110">
    <property type="entry name" value="Ig-like_dom"/>
</dbReference>
<dbReference type="STRING" id="102285.A0A0R3U0L4"/>
<proteinExistence type="predicted"/>
<dbReference type="Pfam" id="PF00047">
    <property type="entry name" value="ig"/>
    <property type="match status" value="1"/>
</dbReference>
<dbReference type="AlphaFoldDB" id="A0A0R3U0L4"/>
<evidence type="ECO:0000259" key="1">
    <source>
        <dbReference type="PROSITE" id="PS50835"/>
    </source>
</evidence>
<dbReference type="InterPro" id="IPR013783">
    <property type="entry name" value="Ig-like_fold"/>
</dbReference>
<protein>
    <submittedName>
        <fullName evidence="2">Ig-like domain-containing protein</fullName>
    </submittedName>
</protein>
<dbReference type="PROSITE" id="PS50835">
    <property type="entry name" value="IG_LIKE"/>
    <property type="match status" value="1"/>
</dbReference>
<name>A0A0R3U0L4_RODNA</name>
<evidence type="ECO:0000313" key="2">
    <source>
        <dbReference type="WBParaSite" id="HNAJ_0001366301-mRNA-1"/>
    </source>
</evidence>
<organism evidence="2">
    <name type="scientific">Rodentolepis nana</name>
    <name type="common">Dwarf tapeworm</name>
    <name type="synonym">Hymenolepis nana</name>
    <dbReference type="NCBI Taxonomy" id="102285"/>
    <lineage>
        <taxon>Eukaryota</taxon>
        <taxon>Metazoa</taxon>
        <taxon>Spiralia</taxon>
        <taxon>Lophotrochozoa</taxon>
        <taxon>Platyhelminthes</taxon>
        <taxon>Cestoda</taxon>
        <taxon>Eucestoda</taxon>
        <taxon>Cyclophyllidea</taxon>
        <taxon>Hymenolepididae</taxon>
        <taxon>Rodentolepis</taxon>
    </lineage>
</organism>
<sequence>LRGDTVLQCQVNANPMGKILWVFGKSKSPINATSCSIPTNMNVKYCIVETQLKHEERWPSVISKLNILKLTEDDFGEYTCTVDTMMGTHSASTILERYVSETEQSMRFFNDPYFYLPPSTSTVMPYLQYHPNWDPTKESSYSHFRGTKKGYLGKDLRELLGFTIVLVLQFNIHSSRLLYGNY</sequence>
<dbReference type="Gene3D" id="2.60.40.10">
    <property type="entry name" value="Immunoglobulins"/>
    <property type="match status" value="1"/>
</dbReference>
<dbReference type="SUPFAM" id="SSF48726">
    <property type="entry name" value="Immunoglobulin"/>
    <property type="match status" value="1"/>
</dbReference>
<feature type="domain" description="Ig-like" evidence="1">
    <location>
        <begin position="1"/>
        <end position="100"/>
    </location>
</feature>
<accession>A0A0R3U0L4</accession>
<reference evidence="2" key="1">
    <citation type="submission" date="2017-02" db="UniProtKB">
        <authorList>
            <consortium name="WormBaseParasite"/>
        </authorList>
    </citation>
    <scope>IDENTIFICATION</scope>
</reference>
<dbReference type="InterPro" id="IPR013151">
    <property type="entry name" value="Immunoglobulin_dom"/>
</dbReference>